<dbReference type="FunFam" id="3.40.50.300:FF:000854">
    <property type="entry name" value="Multidrug ABC transporter ATP-binding protein"/>
    <property type="match status" value="1"/>
</dbReference>
<dbReference type="PROSITE" id="PS50929">
    <property type="entry name" value="ABC_TM1F"/>
    <property type="match status" value="1"/>
</dbReference>
<dbReference type="Proteomes" id="UP000294911">
    <property type="component" value="Unassembled WGS sequence"/>
</dbReference>
<dbReference type="InterPro" id="IPR027417">
    <property type="entry name" value="P-loop_NTPase"/>
</dbReference>
<evidence type="ECO:0000256" key="6">
    <source>
        <dbReference type="ARBA" id="ARBA00022840"/>
    </source>
</evidence>
<keyword evidence="7 9" id="KW-1133">Transmembrane helix</keyword>
<evidence type="ECO:0000256" key="4">
    <source>
        <dbReference type="ARBA" id="ARBA00022692"/>
    </source>
</evidence>
<dbReference type="PROSITE" id="PS50893">
    <property type="entry name" value="ABC_TRANSPORTER_2"/>
    <property type="match status" value="1"/>
</dbReference>
<protein>
    <submittedName>
        <fullName evidence="12">ATP-binding cassette subfamily B protein</fullName>
    </submittedName>
</protein>
<dbReference type="SUPFAM" id="SSF52540">
    <property type="entry name" value="P-loop containing nucleoside triphosphate hydrolases"/>
    <property type="match status" value="1"/>
</dbReference>
<keyword evidence="4 9" id="KW-0812">Transmembrane</keyword>
<dbReference type="Gene3D" id="3.40.50.300">
    <property type="entry name" value="P-loop containing nucleotide triphosphate hydrolases"/>
    <property type="match status" value="1"/>
</dbReference>
<keyword evidence="6 12" id="KW-0067">ATP-binding</keyword>
<comment type="caution">
    <text evidence="12">The sequence shown here is derived from an EMBL/GenBank/DDBJ whole genome shotgun (WGS) entry which is preliminary data.</text>
</comment>
<dbReference type="GO" id="GO:0005886">
    <property type="term" value="C:plasma membrane"/>
    <property type="evidence" value="ECO:0007669"/>
    <property type="project" value="UniProtKB-SubCell"/>
</dbReference>
<dbReference type="GO" id="GO:0016887">
    <property type="term" value="F:ATP hydrolysis activity"/>
    <property type="evidence" value="ECO:0007669"/>
    <property type="project" value="InterPro"/>
</dbReference>
<gene>
    <name evidence="12" type="ORF">EV191_1244</name>
</gene>
<dbReference type="InterPro" id="IPR036640">
    <property type="entry name" value="ABC1_TM_sf"/>
</dbReference>
<organism evidence="12 13">
    <name type="scientific">Tamaricihabitans halophyticus</name>
    <dbReference type="NCBI Taxonomy" id="1262583"/>
    <lineage>
        <taxon>Bacteria</taxon>
        <taxon>Bacillati</taxon>
        <taxon>Actinomycetota</taxon>
        <taxon>Actinomycetes</taxon>
        <taxon>Pseudonocardiales</taxon>
        <taxon>Pseudonocardiaceae</taxon>
        <taxon>Tamaricihabitans</taxon>
    </lineage>
</organism>
<feature type="transmembrane region" description="Helical" evidence="9">
    <location>
        <begin position="63"/>
        <end position="88"/>
    </location>
</feature>
<feature type="domain" description="ABC transmembrane type-1" evidence="11">
    <location>
        <begin position="29"/>
        <end position="310"/>
    </location>
</feature>
<dbReference type="Gene3D" id="1.20.1560.10">
    <property type="entry name" value="ABC transporter type 1, transmembrane domain"/>
    <property type="match status" value="1"/>
</dbReference>
<dbReference type="Pfam" id="PF00664">
    <property type="entry name" value="ABC_membrane"/>
    <property type="match status" value="1"/>
</dbReference>
<evidence type="ECO:0000313" key="13">
    <source>
        <dbReference type="Proteomes" id="UP000294911"/>
    </source>
</evidence>
<evidence type="ECO:0000259" key="11">
    <source>
        <dbReference type="PROSITE" id="PS50929"/>
    </source>
</evidence>
<dbReference type="InterPro" id="IPR017871">
    <property type="entry name" value="ABC_transporter-like_CS"/>
</dbReference>
<evidence type="ECO:0000256" key="3">
    <source>
        <dbReference type="ARBA" id="ARBA00022475"/>
    </source>
</evidence>
<dbReference type="GO" id="GO:0015421">
    <property type="term" value="F:ABC-type oligopeptide transporter activity"/>
    <property type="evidence" value="ECO:0007669"/>
    <property type="project" value="TreeGrafter"/>
</dbReference>
<dbReference type="InterPro" id="IPR039421">
    <property type="entry name" value="Type_1_exporter"/>
</dbReference>
<evidence type="ECO:0000256" key="5">
    <source>
        <dbReference type="ARBA" id="ARBA00022741"/>
    </source>
</evidence>
<comment type="subcellular location">
    <subcellularLocation>
        <location evidence="1">Cell membrane</location>
        <topology evidence="1">Multi-pass membrane protein</topology>
    </subcellularLocation>
</comment>
<feature type="domain" description="ABC transporter" evidence="10">
    <location>
        <begin position="343"/>
        <end position="578"/>
    </location>
</feature>
<keyword evidence="3" id="KW-1003">Cell membrane</keyword>
<dbReference type="PANTHER" id="PTHR43394">
    <property type="entry name" value="ATP-DEPENDENT PERMEASE MDL1, MITOCHONDRIAL"/>
    <property type="match status" value="1"/>
</dbReference>
<evidence type="ECO:0000256" key="9">
    <source>
        <dbReference type="SAM" id="Phobius"/>
    </source>
</evidence>
<name>A0A4R2Q2Y9_9PSEU</name>
<evidence type="ECO:0000256" key="2">
    <source>
        <dbReference type="ARBA" id="ARBA00022448"/>
    </source>
</evidence>
<feature type="transmembrane region" description="Helical" evidence="9">
    <location>
        <begin position="23"/>
        <end position="43"/>
    </location>
</feature>
<feature type="transmembrane region" description="Helical" evidence="9">
    <location>
        <begin position="167"/>
        <end position="187"/>
    </location>
</feature>
<evidence type="ECO:0000313" key="12">
    <source>
        <dbReference type="EMBL" id="TCP42038.1"/>
    </source>
</evidence>
<dbReference type="InterPro" id="IPR011527">
    <property type="entry name" value="ABC1_TM_dom"/>
</dbReference>
<evidence type="ECO:0000256" key="1">
    <source>
        <dbReference type="ARBA" id="ARBA00004651"/>
    </source>
</evidence>
<keyword evidence="5" id="KW-0547">Nucleotide-binding</keyword>
<proteinExistence type="predicted"/>
<dbReference type="SMART" id="SM00382">
    <property type="entry name" value="AAA"/>
    <property type="match status" value="1"/>
</dbReference>
<evidence type="ECO:0000256" key="8">
    <source>
        <dbReference type="ARBA" id="ARBA00023136"/>
    </source>
</evidence>
<dbReference type="PROSITE" id="PS00211">
    <property type="entry name" value="ABC_TRANSPORTER_1"/>
    <property type="match status" value="1"/>
</dbReference>
<evidence type="ECO:0000256" key="7">
    <source>
        <dbReference type="ARBA" id="ARBA00022989"/>
    </source>
</evidence>
<accession>A0A4R2Q2Y9</accession>
<reference evidence="12 13" key="1">
    <citation type="submission" date="2019-03" db="EMBL/GenBank/DDBJ databases">
        <title>Genomic Encyclopedia of Type Strains, Phase IV (KMG-IV): sequencing the most valuable type-strain genomes for metagenomic binning, comparative biology and taxonomic classification.</title>
        <authorList>
            <person name="Goeker M."/>
        </authorList>
    </citation>
    <scope>NUCLEOTIDE SEQUENCE [LARGE SCALE GENOMIC DNA]</scope>
    <source>
        <strain evidence="12 13">DSM 45765</strain>
    </source>
</reference>
<feature type="transmembrane region" description="Helical" evidence="9">
    <location>
        <begin position="290"/>
        <end position="308"/>
    </location>
</feature>
<dbReference type="CDD" id="cd18548">
    <property type="entry name" value="ABC_6TM_Tm287_like"/>
    <property type="match status" value="1"/>
</dbReference>
<dbReference type="InterPro" id="IPR003593">
    <property type="entry name" value="AAA+_ATPase"/>
</dbReference>
<keyword evidence="2" id="KW-0813">Transport</keyword>
<keyword evidence="8 9" id="KW-0472">Membrane</keyword>
<sequence>MGSRTFMGDLLLSRLLATYLRPYRWHITAIIVLQMIGTIGSLYLPSLNADIIDFGVANGDTAYIFRTGGWMLVVTVLQMLGTAGAVYFGARAAMAAGRDIRGAVFGKVQTFSQREVARFGAPSLINRTTNDVQQVQVLMVMLSTMFVAAPITCVAGVVMALQEDVGLSWLVAVCVPVLGVSIGLIIARTMPQFRRMQVRLDGVNRVLREQLTGIRVVRAFVREPAETRRFDAANGALTETALRVGRLQALIYPTVMLVLNVSSVAVLWFGAQRVDAGDMRIGSLTAFLSYLMQILVAVMMATFITMMAPRAAVCAERITEVLKTEPSVLPPPAPVPAPGPVGVEFRNVEMRHAGADDPVLRNISFRVEAGQTTAIIGSTGSGKSTLLSLVPRLLDVTGGKVRVAGLDVRAHEPEALWARIGLVPQQAYLFAGTVASNLRYGDPMATDEQLWAALAVAQAKEFVESLQGGLAALVEQGGTNLSGGQRQRLAIARALVRRPEVYLFDDSFSALDLATDAALRSALAPHTADSAVLVVAQRVSTVLDADQIVVLDSGTVVGIGGHDELIETCPTYQEIVQSQQTPEPA</sequence>
<dbReference type="AlphaFoldDB" id="A0A4R2Q2Y9"/>
<dbReference type="EMBL" id="SLXQ01000024">
    <property type="protein sequence ID" value="TCP42038.1"/>
    <property type="molecule type" value="Genomic_DNA"/>
</dbReference>
<feature type="transmembrane region" description="Helical" evidence="9">
    <location>
        <begin position="137"/>
        <end position="161"/>
    </location>
</feature>
<dbReference type="Pfam" id="PF00005">
    <property type="entry name" value="ABC_tran"/>
    <property type="match status" value="1"/>
</dbReference>
<dbReference type="FunFam" id="1.20.1560.10:FF:000040">
    <property type="entry name" value="Multidrug ABC transporter ATP-binding protein"/>
    <property type="match status" value="1"/>
</dbReference>
<dbReference type="InterPro" id="IPR003439">
    <property type="entry name" value="ABC_transporter-like_ATP-bd"/>
</dbReference>
<dbReference type="SUPFAM" id="SSF90123">
    <property type="entry name" value="ABC transporter transmembrane region"/>
    <property type="match status" value="1"/>
</dbReference>
<feature type="transmembrane region" description="Helical" evidence="9">
    <location>
        <begin position="250"/>
        <end position="270"/>
    </location>
</feature>
<evidence type="ECO:0000259" key="10">
    <source>
        <dbReference type="PROSITE" id="PS50893"/>
    </source>
</evidence>
<keyword evidence="13" id="KW-1185">Reference proteome</keyword>
<dbReference type="GO" id="GO:0005524">
    <property type="term" value="F:ATP binding"/>
    <property type="evidence" value="ECO:0007669"/>
    <property type="project" value="UniProtKB-KW"/>
</dbReference>
<dbReference type="PANTHER" id="PTHR43394:SF1">
    <property type="entry name" value="ATP-BINDING CASSETTE SUB-FAMILY B MEMBER 10, MITOCHONDRIAL"/>
    <property type="match status" value="1"/>
</dbReference>